<evidence type="ECO:0000313" key="2">
    <source>
        <dbReference type="Proteomes" id="UP000516424"/>
    </source>
</evidence>
<protein>
    <submittedName>
        <fullName evidence="1">Uncharacterized protein</fullName>
    </submittedName>
</protein>
<sequence>MTLTTETPITDAARKDQIVTASLEIAHLAALARWAGFGLTQASDAEMKKSTVMEAGTMFAFLGSEIERRCSVIDEALG</sequence>
<gene>
    <name evidence="1" type="ORF">EMQ_2089</name>
</gene>
<name>A0AB33IER2_ACEAC</name>
<dbReference type="Proteomes" id="UP000516424">
    <property type="component" value="Chromosome"/>
</dbReference>
<dbReference type="RefSeq" id="WP_010668982.1">
    <property type="nucleotide sequence ID" value="NZ_AP023410.1"/>
</dbReference>
<keyword evidence="2" id="KW-1185">Reference proteome</keyword>
<organism evidence="1 2">
    <name type="scientific">Acetobacter aceti NBRC 14818</name>
    <dbReference type="NCBI Taxonomy" id="887700"/>
    <lineage>
        <taxon>Bacteria</taxon>
        <taxon>Pseudomonadati</taxon>
        <taxon>Pseudomonadota</taxon>
        <taxon>Alphaproteobacteria</taxon>
        <taxon>Acetobacterales</taxon>
        <taxon>Acetobacteraceae</taxon>
        <taxon>Acetobacter</taxon>
        <taxon>Acetobacter subgen. Acetobacter</taxon>
    </lineage>
</organism>
<dbReference type="AlphaFoldDB" id="A0AB33IER2"/>
<evidence type="ECO:0000313" key="1">
    <source>
        <dbReference type="EMBL" id="BCK76483.1"/>
    </source>
</evidence>
<dbReference type="EMBL" id="AP023410">
    <property type="protein sequence ID" value="BCK76483.1"/>
    <property type="molecule type" value="Genomic_DNA"/>
</dbReference>
<accession>A0AB33IER2</accession>
<reference evidence="1 2" key="1">
    <citation type="journal article" date="2011" name="Microbiology">
        <title>Transcriptome response to different carbon sources in Acetobacter aceti.</title>
        <authorList>
            <person name="Sakurai K."/>
            <person name="Arai H."/>
            <person name="Ishii M."/>
            <person name="Igarashi Y."/>
        </authorList>
    </citation>
    <scope>NUCLEOTIDE SEQUENCE [LARGE SCALE GENOMIC DNA]</scope>
    <source>
        <strain evidence="1 2">NBRC 14818</strain>
    </source>
</reference>
<proteinExistence type="predicted"/>